<comment type="caution">
    <text evidence="2">The sequence shown here is derived from an EMBL/GenBank/DDBJ whole genome shotgun (WGS) entry which is preliminary data.</text>
</comment>
<sequence length="250" mass="28337">MNYLTVLLVFIHTVSFAQIPASYYKPEVVFVKGGTFQMGNANGEEEEQPVHSVTLDDFSIGKYEVTVGQYRRFCDVTKRKMPYIPQWGWDNNHPIVNVKYDDAVAYCNWLKEEYGGNWRLPTEAEWEYAARGGDQSKGYIYSGDNDLNNVGWFGENSGNQPHRVGSKHPNELGIYDMTGNVWEWCSDWFGHDYYANSPSHNPTGPASATYKVQRGASWGYPASKCYVTIRTFALTSSPWSSAGFRVVLAE</sequence>
<dbReference type="InterPro" id="IPR042095">
    <property type="entry name" value="SUMF_sf"/>
</dbReference>
<dbReference type="GO" id="GO:0120147">
    <property type="term" value="F:formylglycine-generating oxidase activity"/>
    <property type="evidence" value="ECO:0007669"/>
    <property type="project" value="TreeGrafter"/>
</dbReference>
<dbReference type="InterPro" id="IPR051043">
    <property type="entry name" value="Sulfatase_Mod_Factor_Kinase"/>
</dbReference>
<protein>
    <submittedName>
        <fullName evidence="2">SUMF1/EgtB/PvdO family nonheme iron enzyme</fullName>
    </submittedName>
</protein>
<dbReference type="PANTHER" id="PTHR23150:SF19">
    <property type="entry name" value="FORMYLGLYCINE-GENERATING ENZYME"/>
    <property type="match status" value="1"/>
</dbReference>
<dbReference type="PANTHER" id="PTHR23150">
    <property type="entry name" value="SULFATASE MODIFYING FACTOR 1, 2"/>
    <property type="match status" value="1"/>
</dbReference>
<dbReference type="AlphaFoldDB" id="A0A8J6PJC8"/>
<reference evidence="2" key="1">
    <citation type="submission" date="2020-09" db="EMBL/GenBank/DDBJ databases">
        <title>Taishania pollutisoli gen. nov., sp. nov., Isolated from Tetrabromobisphenol A-Contaminated Soil.</title>
        <authorList>
            <person name="Chen Q."/>
        </authorList>
    </citation>
    <scope>NUCLEOTIDE SEQUENCE</scope>
    <source>
        <strain evidence="2">CZZ-1</strain>
    </source>
</reference>
<name>A0A8J6PJC8_9FLAO</name>
<gene>
    <name evidence="2" type="ORF">H9Y05_09835</name>
</gene>
<dbReference type="InterPro" id="IPR005532">
    <property type="entry name" value="SUMF_dom"/>
</dbReference>
<dbReference type="InterPro" id="IPR016187">
    <property type="entry name" value="CTDL_fold"/>
</dbReference>
<organism evidence="2 3">
    <name type="scientific">Taishania pollutisoli</name>
    <dbReference type="NCBI Taxonomy" id="2766479"/>
    <lineage>
        <taxon>Bacteria</taxon>
        <taxon>Pseudomonadati</taxon>
        <taxon>Bacteroidota</taxon>
        <taxon>Flavobacteriia</taxon>
        <taxon>Flavobacteriales</taxon>
        <taxon>Crocinitomicaceae</taxon>
        <taxon>Taishania</taxon>
    </lineage>
</organism>
<dbReference type="Gene3D" id="3.90.1580.10">
    <property type="entry name" value="paralog of FGE (formylglycine-generating enzyme)"/>
    <property type="match status" value="1"/>
</dbReference>
<evidence type="ECO:0000313" key="3">
    <source>
        <dbReference type="Proteomes" id="UP000652681"/>
    </source>
</evidence>
<dbReference type="Proteomes" id="UP000652681">
    <property type="component" value="Unassembled WGS sequence"/>
</dbReference>
<keyword evidence="3" id="KW-1185">Reference proteome</keyword>
<evidence type="ECO:0000259" key="1">
    <source>
        <dbReference type="Pfam" id="PF03781"/>
    </source>
</evidence>
<dbReference type="Pfam" id="PF03781">
    <property type="entry name" value="FGE-sulfatase"/>
    <property type="match status" value="1"/>
</dbReference>
<dbReference type="RefSeq" id="WP_216714177.1">
    <property type="nucleotide sequence ID" value="NZ_JACVEL010000006.1"/>
</dbReference>
<accession>A0A8J6PJC8</accession>
<dbReference type="EMBL" id="JACVEL010000006">
    <property type="protein sequence ID" value="MBC9812771.1"/>
    <property type="molecule type" value="Genomic_DNA"/>
</dbReference>
<proteinExistence type="predicted"/>
<feature type="domain" description="Sulfatase-modifying factor enzyme-like" evidence="1">
    <location>
        <begin position="26"/>
        <end position="247"/>
    </location>
</feature>
<evidence type="ECO:0000313" key="2">
    <source>
        <dbReference type="EMBL" id="MBC9812771.1"/>
    </source>
</evidence>
<dbReference type="SUPFAM" id="SSF56436">
    <property type="entry name" value="C-type lectin-like"/>
    <property type="match status" value="1"/>
</dbReference>